<protein>
    <submittedName>
        <fullName evidence="2">Uncharacterized protein</fullName>
    </submittedName>
</protein>
<gene>
    <name evidence="2" type="ORF">XELAEV_18007902mg</name>
</gene>
<proteinExistence type="predicted"/>
<name>A0A974I5I8_XENLA</name>
<dbReference type="Proteomes" id="UP000694892">
    <property type="component" value="Chromosome 1L"/>
</dbReference>
<dbReference type="EMBL" id="CM004466">
    <property type="protein sequence ID" value="OCU02141.1"/>
    <property type="molecule type" value="Genomic_DNA"/>
</dbReference>
<accession>A0A974I5I8</accession>
<organism evidence="2 3">
    <name type="scientific">Xenopus laevis</name>
    <name type="common">African clawed frog</name>
    <dbReference type="NCBI Taxonomy" id="8355"/>
    <lineage>
        <taxon>Eukaryota</taxon>
        <taxon>Metazoa</taxon>
        <taxon>Chordata</taxon>
        <taxon>Craniata</taxon>
        <taxon>Vertebrata</taxon>
        <taxon>Euteleostomi</taxon>
        <taxon>Amphibia</taxon>
        <taxon>Batrachia</taxon>
        <taxon>Anura</taxon>
        <taxon>Pipoidea</taxon>
        <taxon>Pipidae</taxon>
        <taxon>Xenopodinae</taxon>
        <taxon>Xenopus</taxon>
        <taxon>Xenopus</taxon>
    </lineage>
</organism>
<dbReference type="AlphaFoldDB" id="A0A974I5I8"/>
<reference evidence="3" key="1">
    <citation type="journal article" date="2016" name="Nature">
        <title>Genome evolution in the allotetraploid frog Xenopus laevis.</title>
        <authorList>
            <person name="Session A.M."/>
            <person name="Uno Y."/>
            <person name="Kwon T."/>
            <person name="Chapman J.A."/>
            <person name="Toyoda A."/>
            <person name="Takahashi S."/>
            <person name="Fukui A."/>
            <person name="Hikosaka A."/>
            <person name="Suzuki A."/>
            <person name="Kondo M."/>
            <person name="van Heeringen S.J."/>
            <person name="Quigley I."/>
            <person name="Heinz S."/>
            <person name="Ogino H."/>
            <person name="Ochi H."/>
            <person name="Hellsten U."/>
            <person name="Lyons J.B."/>
            <person name="Simakov O."/>
            <person name="Putnam N."/>
            <person name="Stites J."/>
            <person name="Kuroki Y."/>
            <person name="Tanaka T."/>
            <person name="Michiue T."/>
            <person name="Watanabe M."/>
            <person name="Bogdanovic O."/>
            <person name="Lister R."/>
            <person name="Georgiou G."/>
            <person name="Paranjpe S.S."/>
            <person name="van Kruijsbergen I."/>
            <person name="Shu S."/>
            <person name="Carlson J."/>
            <person name="Kinoshita T."/>
            <person name="Ohta Y."/>
            <person name="Mawaribuchi S."/>
            <person name="Jenkins J."/>
            <person name="Grimwood J."/>
            <person name="Schmutz J."/>
            <person name="Mitros T."/>
            <person name="Mozaffari S.V."/>
            <person name="Suzuki Y."/>
            <person name="Haramoto Y."/>
            <person name="Yamamoto T.S."/>
            <person name="Takagi C."/>
            <person name="Heald R."/>
            <person name="Miller K."/>
            <person name="Haudenschild C."/>
            <person name="Kitzman J."/>
            <person name="Nakayama T."/>
            <person name="Izutsu Y."/>
            <person name="Robert J."/>
            <person name="Fortriede J."/>
            <person name="Burns K."/>
            <person name="Lotay V."/>
            <person name="Karimi K."/>
            <person name="Yasuoka Y."/>
            <person name="Dichmann D.S."/>
            <person name="Flajnik M.F."/>
            <person name="Houston D.W."/>
            <person name="Shendure J."/>
            <person name="DuPasquier L."/>
            <person name="Vize P.D."/>
            <person name="Zorn A.M."/>
            <person name="Ito M."/>
            <person name="Marcotte E.M."/>
            <person name="Wallingford J.B."/>
            <person name="Ito Y."/>
            <person name="Asashima M."/>
            <person name="Ueno N."/>
            <person name="Matsuda Y."/>
            <person name="Veenstra G.J."/>
            <person name="Fujiyama A."/>
            <person name="Harland R.M."/>
            <person name="Taira M."/>
            <person name="Rokhsar D.S."/>
        </authorList>
    </citation>
    <scope>NUCLEOTIDE SEQUENCE [LARGE SCALE GENOMIC DNA]</scope>
    <source>
        <strain evidence="3">J</strain>
    </source>
</reference>
<feature type="chain" id="PRO_5036787835" evidence="1">
    <location>
        <begin position="18"/>
        <end position="67"/>
    </location>
</feature>
<evidence type="ECO:0000313" key="2">
    <source>
        <dbReference type="EMBL" id="OCU02141.1"/>
    </source>
</evidence>
<evidence type="ECO:0000313" key="3">
    <source>
        <dbReference type="Proteomes" id="UP000694892"/>
    </source>
</evidence>
<feature type="signal peptide" evidence="1">
    <location>
        <begin position="1"/>
        <end position="17"/>
    </location>
</feature>
<keyword evidence="1" id="KW-0732">Signal</keyword>
<sequence>MDVSVFVLFGIIMSCFCNPKVKNNNNTSTALAFHCVWLICTDCYWQLLDTLGDKEVANTGKRNEMFS</sequence>
<evidence type="ECO:0000256" key="1">
    <source>
        <dbReference type="SAM" id="SignalP"/>
    </source>
</evidence>